<name>A0A9P5ZCT5_9AGAR</name>
<sequence>MDVDIVQPTRNSPFINFFDISTSFAWQEPRPEQIRERRMQLNDGLLLFDVLLISGGVDEPYLFYPPDDPQSLQKLLDVIESSTYDTLKKDCLVYFLLKWHQDGRERNFQQVRCIPPQFSALSDAYWHLDTGINIPRAVAILSDARLNPDFASKIIHTISKSPNPEPLIRRYVQTAKPQLVEPTDLEIYALSLAHSSILEAWQFSRTFNEAHPMRARLFKKIVEWTVAPNPRPLALTQLISLPLSTFEEDVLNGFVQKPPPDLKFSAVAILQDLICVRLIQGGRYNEAIKLDRQFTSMTLPKNVPLTKARSKMVHDIYTALSSIERSMIDLELDPNTVQQAPLTPKPPSSVRRPASPPPQEEPGDVSLSQSWEDVRMPEVPTAQATPLRNVRVPTATPKFGTPYGAPLVDISGIASTSKATPRKSLPLSSLPLTSSMAKARPSLSGVGQRLAAFGGSPVVSSPASGVRVPPTATPTFTSAGRQRNAFYNPPPEKTNGMKRTFEEDVNRSPEHSNAPAQNADVDMEARNEDEFFGGEKIVGEKRKEGNGKEKEKEKEKSNGRRRGRISAATEEPEEEQDNALEYSLFGATREKEVEASSSVPKKRATKKKAPPGYFALSEDDDGMDEGQDGHHKTRKSSRARKSSDRGADAVESRSAAAKPPVAKKARQSKEKDLSQSIPGGFGEDHDELQEEEEDQVAPLRAPSPPRRGARKLRASLSAESAVDETTTRRRSSRLSTNGSVHGGSPEPQPAPKTRKTAARTAKKKKN</sequence>
<evidence type="ECO:0000313" key="5">
    <source>
        <dbReference type="EMBL" id="KAF9485087.1"/>
    </source>
</evidence>
<accession>A0A9P5ZCT5</accession>
<evidence type="ECO:0000256" key="1">
    <source>
        <dbReference type="ARBA" id="ARBA00004123"/>
    </source>
</evidence>
<dbReference type="OrthoDB" id="20729at2759"/>
<feature type="compositionally biased region" description="Basic residues" evidence="3">
    <location>
        <begin position="752"/>
        <end position="766"/>
    </location>
</feature>
<feature type="compositionally biased region" description="Low complexity" evidence="3">
    <location>
        <begin position="457"/>
        <end position="470"/>
    </location>
</feature>
<feature type="compositionally biased region" description="Basic and acidic residues" evidence="3">
    <location>
        <begin position="499"/>
        <end position="510"/>
    </location>
</feature>
<reference evidence="5" key="1">
    <citation type="submission" date="2020-11" db="EMBL/GenBank/DDBJ databases">
        <authorList>
            <consortium name="DOE Joint Genome Institute"/>
            <person name="Ahrendt S."/>
            <person name="Riley R."/>
            <person name="Andreopoulos W."/>
            <person name="Labutti K."/>
            <person name="Pangilinan J."/>
            <person name="Ruiz-Duenas F.J."/>
            <person name="Barrasa J.M."/>
            <person name="Sanchez-Garcia M."/>
            <person name="Camarero S."/>
            <person name="Miyauchi S."/>
            <person name="Serrano A."/>
            <person name="Linde D."/>
            <person name="Babiker R."/>
            <person name="Drula E."/>
            <person name="Ayuso-Fernandez I."/>
            <person name="Pacheco R."/>
            <person name="Padilla G."/>
            <person name="Ferreira P."/>
            <person name="Barriuso J."/>
            <person name="Kellner H."/>
            <person name="Castanera R."/>
            <person name="Alfaro M."/>
            <person name="Ramirez L."/>
            <person name="Pisabarro A.G."/>
            <person name="Kuo A."/>
            <person name="Tritt A."/>
            <person name="Lipzen A."/>
            <person name="He G."/>
            <person name="Yan M."/>
            <person name="Ng V."/>
            <person name="Cullen D."/>
            <person name="Martin F."/>
            <person name="Rosso M.-N."/>
            <person name="Henrissat B."/>
            <person name="Hibbett D."/>
            <person name="Martinez A.T."/>
            <person name="Grigoriev I.V."/>
        </authorList>
    </citation>
    <scope>NUCLEOTIDE SEQUENCE</scope>
    <source>
        <strain evidence="5">CIRM-BRFM 674</strain>
    </source>
</reference>
<dbReference type="GO" id="GO:0005634">
    <property type="term" value="C:nucleus"/>
    <property type="evidence" value="ECO:0007669"/>
    <property type="project" value="UniProtKB-SubCell"/>
</dbReference>
<evidence type="ECO:0000256" key="3">
    <source>
        <dbReference type="SAM" id="MobiDB-lite"/>
    </source>
</evidence>
<dbReference type="Proteomes" id="UP000807469">
    <property type="component" value="Unassembled WGS sequence"/>
</dbReference>
<comment type="caution">
    <text evidence="5">The sequence shown here is derived from an EMBL/GenBank/DDBJ whole genome shotgun (WGS) entry which is preliminary data.</text>
</comment>
<dbReference type="EMBL" id="MU155138">
    <property type="protein sequence ID" value="KAF9485087.1"/>
    <property type="molecule type" value="Genomic_DNA"/>
</dbReference>
<evidence type="ECO:0000256" key="2">
    <source>
        <dbReference type="ARBA" id="ARBA00023242"/>
    </source>
</evidence>
<dbReference type="AlphaFoldDB" id="A0A9P5ZCT5"/>
<feature type="compositionally biased region" description="Basic residues" evidence="3">
    <location>
        <begin position="631"/>
        <end position="640"/>
    </location>
</feature>
<feature type="compositionally biased region" description="Basic residues" evidence="3">
    <location>
        <begin position="600"/>
        <end position="609"/>
    </location>
</feature>
<feature type="domain" description="ELYS-like" evidence="4">
    <location>
        <begin position="46"/>
        <end position="257"/>
    </location>
</feature>
<feature type="compositionally biased region" description="Basic and acidic residues" evidence="3">
    <location>
        <begin position="537"/>
        <end position="558"/>
    </location>
</feature>
<comment type="subcellular location">
    <subcellularLocation>
        <location evidence="1">Nucleus</location>
    </subcellularLocation>
</comment>
<proteinExistence type="predicted"/>
<organism evidence="5 6">
    <name type="scientific">Pholiota conissans</name>
    <dbReference type="NCBI Taxonomy" id="109636"/>
    <lineage>
        <taxon>Eukaryota</taxon>
        <taxon>Fungi</taxon>
        <taxon>Dikarya</taxon>
        <taxon>Basidiomycota</taxon>
        <taxon>Agaricomycotina</taxon>
        <taxon>Agaricomycetes</taxon>
        <taxon>Agaricomycetidae</taxon>
        <taxon>Agaricales</taxon>
        <taxon>Agaricineae</taxon>
        <taxon>Strophariaceae</taxon>
        <taxon>Pholiota</taxon>
    </lineage>
</organism>
<dbReference type="Pfam" id="PF13934">
    <property type="entry name" value="ELYS"/>
    <property type="match status" value="1"/>
</dbReference>
<feature type="region of interest" description="Disordered" evidence="3">
    <location>
        <begin position="337"/>
        <end position="404"/>
    </location>
</feature>
<feature type="region of interest" description="Disordered" evidence="3">
    <location>
        <begin position="457"/>
        <end position="766"/>
    </location>
</feature>
<keyword evidence="2" id="KW-0539">Nucleus</keyword>
<dbReference type="InterPro" id="IPR025151">
    <property type="entry name" value="ELYS_dom"/>
</dbReference>
<protein>
    <recommendedName>
        <fullName evidence="4">ELYS-like domain-containing protein</fullName>
    </recommendedName>
</protein>
<feature type="compositionally biased region" description="Acidic residues" evidence="3">
    <location>
        <begin position="617"/>
        <end position="626"/>
    </location>
</feature>
<keyword evidence="6" id="KW-1185">Reference proteome</keyword>
<evidence type="ECO:0000313" key="6">
    <source>
        <dbReference type="Proteomes" id="UP000807469"/>
    </source>
</evidence>
<feature type="compositionally biased region" description="Basic and acidic residues" evidence="3">
    <location>
        <begin position="641"/>
        <end position="651"/>
    </location>
</feature>
<evidence type="ECO:0000259" key="4">
    <source>
        <dbReference type="Pfam" id="PF13934"/>
    </source>
</evidence>
<gene>
    <name evidence="5" type="ORF">BDN70DRAFT_824580</name>
</gene>
<feature type="compositionally biased region" description="Acidic residues" evidence="3">
    <location>
        <begin position="684"/>
        <end position="695"/>
    </location>
</feature>